<dbReference type="AlphaFoldDB" id="A0A2P5YZ45"/>
<comment type="caution">
    <text evidence="1">The sequence shown here is derived from an EMBL/GenBank/DDBJ whole genome shotgun (WGS) entry which is preliminary data.</text>
</comment>
<reference evidence="1 2" key="1">
    <citation type="submission" date="2016-08" db="EMBL/GenBank/DDBJ databases">
        <authorList>
            <person name="Seilhamer J.J."/>
        </authorList>
    </citation>
    <scope>NUCLEOTIDE SEQUENCE [LARGE SCALE GENOMIC DNA]</scope>
    <source>
        <strain evidence="1 2">CFBP4641</strain>
    </source>
</reference>
<dbReference type="OrthoDB" id="5954964at2"/>
<dbReference type="EMBL" id="MDEK01000022">
    <property type="protein sequence ID" value="PPU80105.1"/>
    <property type="molecule type" value="Genomic_DNA"/>
</dbReference>
<gene>
    <name evidence="1" type="ORF">XsacCFBP4641_19185</name>
</gene>
<dbReference type="GeneID" id="93877013"/>
<protein>
    <submittedName>
        <fullName evidence="1">Uncharacterized protein</fullName>
    </submittedName>
</protein>
<accession>A0A2P5YZ45</accession>
<name>A0A2P5YZ45_9XANT</name>
<evidence type="ECO:0000313" key="1">
    <source>
        <dbReference type="EMBL" id="PPU80105.1"/>
    </source>
</evidence>
<sequence length="118" mass="12662">MDLSQLEFHDAVLLGVSLDPVERAAEIRLAYYPSSQSRERVLGILCFGGVARFNQIADLDALQQHAGPGNVSQFVTGEQPGVSHLYLVRGLIEIAATSVAFLNVPECSQKPALALDVA</sequence>
<evidence type="ECO:0000313" key="2">
    <source>
        <dbReference type="Proteomes" id="UP000247346"/>
    </source>
</evidence>
<dbReference type="RefSeq" id="WP_010340820.1">
    <property type="nucleotide sequence ID" value="NZ_CP132343.1"/>
</dbReference>
<proteinExistence type="predicted"/>
<dbReference type="Proteomes" id="UP000247346">
    <property type="component" value="Unassembled WGS sequence"/>
</dbReference>
<organism evidence="1 2">
    <name type="scientific">Xanthomonas sacchari</name>
    <dbReference type="NCBI Taxonomy" id="56458"/>
    <lineage>
        <taxon>Bacteria</taxon>
        <taxon>Pseudomonadati</taxon>
        <taxon>Pseudomonadota</taxon>
        <taxon>Gammaproteobacteria</taxon>
        <taxon>Lysobacterales</taxon>
        <taxon>Lysobacteraceae</taxon>
        <taxon>Xanthomonas</taxon>
    </lineage>
</organism>